<dbReference type="AlphaFoldDB" id="A0A9X2L300"/>
<dbReference type="GO" id="GO:0009117">
    <property type="term" value="P:nucleotide metabolic process"/>
    <property type="evidence" value="ECO:0007669"/>
    <property type="project" value="InterPro"/>
</dbReference>
<keyword evidence="6" id="KW-1185">Reference proteome</keyword>
<dbReference type="GO" id="GO:0043094">
    <property type="term" value="P:metabolic compound salvage"/>
    <property type="evidence" value="ECO:0007669"/>
    <property type="project" value="InterPro"/>
</dbReference>
<dbReference type="RefSeq" id="WP_255134135.1">
    <property type="nucleotide sequence ID" value="NZ_JANDBC010000001.1"/>
</dbReference>
<dbReference type="Gene3D" id="3.40.720.10">
    <property type="entry name" value="Alkaline Phosphatase, subunit A"/>
    <property type="match status" value="1"/>
</dbReference>
<reference evidence="5" key="1">
    <citation type="submission" date="2022-06" db="EMBL/GenBank/DDBJ databases">
        <title>Gracilimonas sp. CAU 1638 isolated from sea sediment.</title>
        <authorList>
            <person name="Kim W."/>
        </authorList>
    </citation>
    <scope>NUCLEOTIDE SEQUENCE</scope>
    <source>
        <strain evidence="5">CAU 1638</strain>
    </source>
</reference>
<dbReference type="SUPFAM" id="SSF53649">
    <property type="entry name" value="Alkaline phosphatase-like"/>
    <property type="match status" value="1"/>
</dbReference>
<dbReference type="GO" id="GO:0000287">
    <property type="term" value="F:magnesium ion binding"/>
    <property type="evidence" value="ECO:0007669"/>
    <property type="project" value="InterPro"/>
</dbReference>
<dbReference type="InterPro" id="IPR017850">
    <property type="entry name" value="Alkaline_phosphatase_core_sf"/>
</dbReference>
<sequence length="296" mass="33134">MAVIFIFIDGVGLGEKDSSNPFAKNRYESFEILTDGYFNKDAKPVQQKDHLYKAIDANLGVEGLPQSGTGQTALFTGRNAAKEIGKHFGPFPHSGIKPFLKKESVFHGVKEMGKKPYFMNAYPPIFFEHAQKRNRWSCTTLMTKSADLKLNSTEDVLNESALTAEIVQNAWREKLGIDIPKITPTEAANRLLNVVPDYDLVLYEYYLTDKAGHNQSPEEAERVLKPLDEFLLQIIKEKRSSDTLVITSDHGNLEDLSTKTHTRNKVPLFILGENGEKFGEIASLTGVKEAIISLIE</sequence>
<proteinExistence type="inferred from homology"/>
<comment type="similarity">
    <text evidence="1">Belongs to the phosphopentomutase family.</text>
</comment>
<accession>A0A9X2L300</accession>
<keyword evidence="3" id="KW-0464">Manganese</keyword>
<evidence type="ECO:0000256" key="1">
    <source>
        <dbReference type="ARBA" id="ARBA00010373"/>
    </source>
</evidence>
<keyword evidence="2" id="KW-0479">Metal-binding</keyword>
<dbReference type="GO" id="GO:0008973">
    <property type="term" value="F:phosphopentomutase activity"/>
    <property type="evidence" value="ECO:0007669"/>
    <property type="project" value="InterPro"/>
</dbReference>
<organism evidence="5 6">
    <name type="scientific">Gracilimonas sediminicola</name>
    <dbReference type="NCBI Taxonomy" id="2952158"/>
    <lineage>
        <taxon>Bacteria</taxon>
        <taxon>Pseudomonadati</taxon>
        <taxon>Balneolota</taxon>
        <taxon>Balneolia</taxon>
        <taxon>Balneolales</taxon>
        <taxon>Balneolaceae</taxon>
        <taxon>Gracilimonas</taxon>
    </lineage>
</organism>
<dbReference type="InterPro" id="IPR010045">
    <property type="entry name" value="DeoB"/>
</dbReference>
<feature type="domain" description="Metalloenzyme" evidence="4">
    <location>
        <begin position="179"/>
        <end position="294"/>
    </location>
</feature>
<evidence type="ECO:0000256" key="3">
    <source>
        <dbReference type="ARBA" id="ARBA00023211"/>
    </source>
</evidence>
<dbReference type="GO" id="GO:0005829">
    <property type="term" value="C:cytosol"/>
    <property type="evidence" value="ECO:0007669"/>
    <property type="project" value="TreeGrafter"/>
</dbReference>
<evidence type="ECO:0000313" key="6">
    <source>
        <dbReference type="Proteomes" id="UP001139125"/>
    </source>
</evidence>
<evidence type="ECO:0000256" key="2">
    <source>
        <dbReference type="ARBA" id="ARBA00022723"/>
    </source>
</evidence>
<evidence type="ECO:0000259" key="4">
    <source>
        <dbReference type="Pfam" id="PF01676"/>
    </source>
</evidence>
<protein>
    <submittedName>
        <fullName evidence="5">Alkaline phosphatase family protein</fullName>
    </submittedName>
</protein>
<dbReference type="Proteomes" id="UP001139125">
    <property type="component" value="Unassembled WGS sequence"/>
</dbReference>
<name>A0A9X2L300_9BACT</name>
<comment type="caution">
    <text evidence="5">The sequence shown here is derived from an EMBL/GenBank/DDBJ whole genome shotgun (WGS) entry which is preliminary data.</text>
</comment>
<dbReference type="InterPro" id="IPR006124">
    <property type="entry name" value="Metalloenzyme"/>
</dbReference>
<evidence type="ECO:0000313" key="5">
    <source>
        <dbReference type="EMBL" id="MCP9291309.1"/>
    </source>
</evidence>
<gene>
    <name evidence="5" type="ORF">NM125_06915</name>
</gene>
<dbReference type="PANTHER" id="PTHR21110:SF0">
    <property type="entry name" value="PHOSPHOPENTOMUTASE"/>
    <property type="match status" value="1"/>
</dbReference>
<dbReference type="PANTHER" id="PTHR21110">
    <property type="entry name" value="PHOSPHOPENTOMUTASE"/>
    <property type="match status" value="1"/>
</dbReference>
<dbReference type="EMBL" id="JANDBC010000001">
    <property type="protein sequence ID" value="MCP9291309.1"/>
    <property type="molecule type" value="Genomic_DNA"/>
</dbReference>
<dbReference type="Pfam" id="PF01676">
    <property type="entry name" value="Metalloenzyme"/>
    <property type="match status" value="1"/>
</dbReference>